<feature type="domain" description="B box-type" evidence="3">
    <location>
        <begin position="65"/>
        <end position="103"/>
    </location>
</feature>
<dbReference type="InterPro" id="IPR000315">
    <property type="entry name" value="Znf_B-box"/>
</dbReference>
<dbReference type="SMART" id="SM00336">
    <property type="entry name" value="BBOX"/>
    <property type="match status" value="2"/>
</dbReference>
<dbReference type="CDD" id="cd19756">
    <property type="entry name" value="Bbox2"/>
    <property type="match status" value="1"/>
</dbReference>
<dbReference type="EnsemblMetazoa" id="G30279.26">
    <property type="protein sequence ID" value="G30279.26:cds"/>
    <property type="gene ID" value="G30279"/>
</dbReference>
<dbReference type="PROSITE" id="PS50119">
    <property type="entry name" value="ZF_BBOX"/>
    <property type="match status" value="2"/>
</dbReference>
<dbReference type="Proteomes" id="UP000005408">
    <property type="component" value="Unassembled WGS sequence"/>
</dbReference>
<dbReference type="SUPFAM" id="SSF57845">
    <property type="entry name" value="B-box zinc-binding domain"/>
    <property type="match status" value="1"/>
</dbReference>
<feature type="domain" description="B box-type" evidence="3">
    <location>
        <begin position="9"/>
        <end position="54"/>
    </location>
</feature>
<dbReference type="PANTHER" id="PTHR25462:SF296">
    <property type="entry name" value="MEIOTIC P26, ISOFORM F"/>
    <property type="match status" value="1"/>
</dbReference>
<keyword evidence="1" id="KW-0479">Metal-binding</keyword>
<reference evidence="4" key="1">
    <citation type="submission" date="2022-08" db="UniProtKB">
        <authorList>
            <consortium name="EnsemblMetazoa"/>
        </authorList>
    </citation>
    <scope>IDENTIFICATION</scope>
    <source>
        <strain evidence="4">05x7-T-G4-1.051#20</strain>
    </source>
</reference>
<sequence length="312" mass="36338">KMDPRLSAQDVVRCDLCKDNVVQNYCDYCHVKLCKLCIGEHISDEYDKHKIVPFQQRKSTLIFPICKKHSKETCKLQCMSCNYSICAKCSILKEHKDHNVVDLEDSYNSKKENIKKDTEEIENVISPTYEEIRKALESQIASLDGEYEKITTIMSKQGEEWHKEIDKTIEQMKNEINDIKESHRDILIKHLKEIKQIESMIKENLSTLKDLQRESNVVYTIIEYRSRNNEFGKLPPKIHVTAPTFCPRPVDRIKAKTLIGSIKPLASATIENGYTMKKQRRSSRELLDTPVVINKFNTGYNNLRNVSFYSEQ</sequence>
<dbReference type="SUPFAM" id="SSF58113">
    <property type="entry name" value="Apolipoprotein A-I"/>
    <property type="match status" value="1"/>
</dbReference>
<keyword evidence="5" id="KW-1185">Reference proteome</keyword>
<dbReference type="Gene3D" id="3.30.160.60">
    <property type="entry name" value="Classic Zinc Finger"/>
    <property type="match status" value="1"/>
</dbReference>
<proteinExistence type="predicted"/>
<keyword evidence="1" id="KW-0863">Zinc-finger</keyword>
<evidence type="ECO:0000256" key="1">
    <source>
        <dbReference type="PROSITE-ProRule" id="PRU00024"/>
    </source>
</evidence>
<evidence type="ECO:0000259" key="3">
    <source>
        <dbReference type="PROSITE" id="PS50119"/>
    </source>
</evidence>
<evidence type="ECO:0000313" key="5">
    <source>
        <dbReference type="Proteomes" id="UP000005408"/>
    </source>
</evidence>
<dbReference type="PANTHER" id="PTHR25462">
    <property type="entry name" value="BONUS, ISOFORM C-RELATED"/>
    <property type="match status" value="1"/>
</dbReference>
<dbReference type="GO" id="GO:0008270">
    <property type="term" value="F:zinc ion binding"/>
    <property type="evidence" value="ECO:0007669"/>
    <property type="project" value="UniProtKB-KW"/>
</dbReference>
<keyword evidence="2" id="KW-0175">Coiled coil</keyword>
<feature type="coiled-coil region" evidence="2">
    <location>
        <begin position="162"/>
        <end position="214"/>
    </location>
</feature>
<dbReference type="AlphaFoldDB" id="A0A8W8LVH7"/>
<protein>
    <recommendedName>
        <fullName evidence="3">B box-type domain-containing protein</fullName>
    </recommendedName>
</protein>
<evidence type="ECO:0000313" key="4">
    <source>
        <dbReference type="EnsemblMetazoa" id="G30279.26:cds"/>
    </source>
</evidence>
<dbReference type="Pfam" id="PF00643">
    <property type="entry name" value="zf-B_box"/>
    <property type="match status" value="2"/>
</dbReference>
<keyword evidence="1" id="KW-0862">Zinc</keyword>
<evidence type="ECO:0000256" key="2">
    <source>
        <dbReference type="SAM" id="Coils"/>
    </source>
</evidence>
<dbReference type="InterPro" id="IPR047153">
    <property type="entry name" value="TRIM45/56/19-like"/>
</dbReference>
<name>A0A8W8LVH7_MAGGI</name>
<organism evidence="4 5">
    <name type="scientific">Magallana gigas</name>
    <name type="common">Pacific oyster</name>
    <name type="synonym">Crassostrea gigas</name>
    <dbReference type="NCBI Taxonomy" id="29159"/>
    <lineage>
        <taxon>Eukaryota</taxon>
        <taxon>Metazoa</taxon>
        <taxon>Spiralia</taxon>
        <taxon>Lophotrochozoa</taxon>
        <taxon>Mollusca</taxon>
        <taxon>Bivalvia</taxon>
        <taxon>Autobranchia</taxon>
        <taxon>Pteriomorphia</taxon>
        <taxon>Ostreida</taxon>
        <taxon>Ostreoidea</taxon>
        <taxon>Ostreidae</taxon>
        <taxon>Magallana</taxon>
    </lineage>
</organism>
<accession>A0A8W8LVH7</accession>